<dbReference type="EMBL" id="HG793139">
    <property type="protein sequence ID" value="CRL21473.1"/>
    <property type="molecule type" value="Genomic_DNA"/>
</dbReference>
<name>A0A0G4P591_PENC3</name>
<sequence length="299" mass="32879">MASDTRTTCFDARLLRGLVGTTVTTYDLVSDGASPQSTSLTPSTESSRATTSPTTPSTPVASPITVVSTSSAVSRTWVITKKLSERAAPMTDHDVKMGRGSAKTVGKFLCHLTGDPNQIAFMRIYQQIPITGTEDADHDTLVRQAVAPGVCGELESFKKLQSGGCGAVPRFLGHAESTQVDNDLLPGGYIRYLVWEKVPGEPLTKEFFWGLDITARKDIRAKFRDAYEQLLSCGIAPGQSRISKIIFDQSTGNLHISGFRMGWPIIGKIEWSDARYVEFELAEPSEEGDWYLHPEKWQW</sequence>
<keyword evidence="3" id="KW-1185">Reference proteome</keyword>
<feature type="compositionally biased region" description="Low complexity" evidence="1">
    <location>
        <begin position="41"/>
        <end position="62"/>
    </location>
</feature>
<reference evidence="2 3" key="1">
    <citation type="journal article" date="2014" name="Nat. Commun.">
        <title>Multiple recent horizontal transfers of a large genomic region in cheese making fungi.</title>
        <authorList>
            <person name="Cheeseman K."/>
            <person name="Ropars J."/>
            <person name="Renault P."/>
            <person name="Dupont J."/>
            <person name="Gouzy J."/>
            <person name="Branca A."/>
            <person name="Abraham A.L."/>
            <person name="Ceppi M."/>
            <person name="Conseiller E."/>
            <person name="Debuchy R."/>
            <person name="Malagnac F."/>
            <person name="Goarin A."/>
            <person name="Silar P."/>
            <person name="Lacoste S."/>
            <person name="Sallet E."/>
            <person name="Bensimon A."/>
            <person name="Giraud T."/>
            <person name="Brygoo Y."/>
        </authorList>
    </citation>
    <scope>NUCLEOTIDE SEQUENCE [LARGE SCALE GENOMIC DNA]</scope>
    <source>
        <strain evidence="3">FM 013</strain>
    </source>
</reference>
<accession>A0A0G4P591</accession>
<feature type="region of interest" description="Disordered" evidence="1">
    <location>
        <begin position="30"/>
        <end position="62"/>
    </location>
</feature>
<organism evidence="2 3">
    <name type="scientific">Penicillium camemberti (strain FM 013)</name>
    <dbReference type="NCBI Taxonomy" id="1429867"/>
    <lineage>
        <taxon>Eukaryota</taxon>
        <taxon>Fungi</taxon>
        <taxon>Dikarya</taxon>
        <taxon>Ascomycota</taxon>
        <taxon>Pezizomycotina</taxon>
        <taxon>Eurotiomycetes</taxon>
        <taxon>Eurotiomycetidae</taxon>
        <taxon>Eurotiales</taxon>
        <taxon>Aspergillaceae</taxon>
        <taxon>Penicillium</taxon>
    </lineage>
</organism>
<dbReference type="Proteomes" id="UP000053732">
    <property type="component" value="Unassembled WGS sequence"/>
</dbReference>
<evidence type="ECO:0000313" key="2">
    <source>
        <dbReference type="EMBL" id="CRL21473.1"/>
    </source>
</evidence>
<dbReference type="AlphaFoldDB" id="A0A0G4P591"/>
<protein>
    <submittedName>
        <fullName evidence="2">Str. FM013</fullName>
    </submittedName>
</protein>
<proteinExistence type="predicted"/>
<evidence type="ECO:0000256" key="1">
    <source>
        <dbReference type="SAM" id="MobiDB-lite"/>
    </source>
</evidence>
<gene>
    <name evidence="2" type="ORF">PCAMFM013_S006g000013</name>
</gene>
<evidence type="ECO:0000313" key="3">
    <source>
        <dbReference type="Proteomes" id="UP000053732"/>
    </source>
</evidence>